<proteinExistence type="predicted"/>
<dbReference type="Pfam" id="PF14539">
    <property type="entry name" value="DUF4442"/>
    <property type="match status" value="1"/>
</dbReference>
<reference evidence="1" key="2">
    <citation type="submission" date="2021-01" db="EMBL/GenBank/DDBJ databases">
        <authorList>
            <person name="Hahn C.R."/>
            <person name="Youssef N.H."/>
            <person name="Elshahed M."/>
        </authorList>
    </citation>
    <scope>NUCLEOTIDE SEQUENCE</scope>
    <source>
        <strain evidence="1">Zod_Metabat.24</strain>
    </source>
</reference>
<organism evidence="1 2">
    <name type="scientific">Candidatus Zymogenus saltonus</name>
    <dbReference type="NCBI Taxonomy" id="2844893"/>
    <lineage>
        <taxon>Bacteria</taxon>
        <taxon>Deltaproteobacteria</taxon>
        <taxon>Candidatus Zymogenia</taxon>
        <taxon>Candidatus Zymogeniales</taxon>
        <taxon>Candidatus Zymogenaceae</taxon>
        <taxon>Candidatus Zymogenus</taxon>
    </lineage>
</organism>
<gene>
    <name evidence="1" type="ORF">JW984_15595</name>
</gene>
<evidence type="ECO:0000313" key="2">
    <source>
        <dbReference type="Proteomes" id="UP000809273"/>
    </source>
</evidence>
<accession>A0A9D8PP49</accession>
<reference evidence="1" key="1">
    <citation type="journal article" date="2021" name="Environ. Microbiol.">
        <title>Genomic characterization of three novel Desulfobacterota classes expand the metabolic and phylogenetic diversity of the phylum.</title>
        <authorList>
            <person name="Murphy C.L."/>
            <person name="Biggerstaff J."/>
            <person name="Eichhorn A."/>
            <person name="Ewing E."/>
            <person name="Shahan R."/>
            <person name="Soriano D."/>
            <person name="Stewart S."/>
            <person name="VanMol K."/>
            <person name="Walker R."/>
            <person name="Walters P."/>
            <person name="Elshahed M.S."/>
            <person name="Youssef N.H."/>
        </authorList>
    </citation>
    <scope>NUCLEOTIDE SEQUENCE</scope>
    <source>
        <strain evidence="1">Zod_Metabat.24</strain>
    </source>
</reference>
<dbReference type="EMBL" id="JAFGIX010000085">
    <property type="protein sequence ID" value="MBN1574621.1"/>
    <property type="molecule type" value="Genomic_DNA"/>
</dbReference>
<name>A0A9D8PP49_9DELT</name>
<dbReference type="SUPFAM" id="SSF54637">
    <property type="entry name" value="Thioesterase/thiol ester dehydrase-isomerase"/>
    <property type="match status" value="1"/>
</dbReference>
<dbReference type="Gene3D" id="3.10.129.10">
    <property type="entry name" value="Hotdog Thioesterase"/>
    <property type="match status" value="1"/>
</dbReference>
<dbReference type="InterPro" id="IPR027961">
    <property type="entry name" value="DUF4442"/>
</dbReference>
<dbReference type="AlphaFoldDB" id="A0A9D8PP49"/>
<evidence type="ECO:0000313" key="1">
    <source>
        <dbReference type="EMBL" id="MBN1574621.1"/>
    </source>
</evidence>
<sequence length="159" mass="18157">MIEERFRPAAEFAITSIEGIRRTGIKILEMKERYAKLLMPLEGNVNHINMMYAGSLFTIGEINGGIIHVCSFDVHKYVPIVKEINIRFRRPAFTDITVEVSMDKQEADRIQKEADDKGKADFEMELELKDAKGEVVSIVKGIWQIRQMPEGMVAPFPKT</sequence>
<dbReference type="Proteomes" id="UP000809273">
    <property type="component" value="Unassembled WGS sequence"/>
</dbReference>
<protein>
    <submittedName>
        <fullName evidence="1">YiiD C-terminal domain-containing protein</fullName>
    </submittedName>
</protein>
<comment type="caution">
    <text evidence="1">The sequence shown here is derived from an EMBL/GenBank/DDBJ whole genome shotgun (WGS) entry which is preliminary data.</text>
</comment>
<dbReference type="InterPro" id="IPR029069">
    <property type="entry name" value="HotDog_dom_sf"/>
</dbReference>